<keyword evidence="2" id="KW-0378">Hydrolase</keyword>
<dbReference type="InterPro" id="IPR051916">
    <property type="entry name" value="GPI-anchor_lipid_remodeler"/>
</dbReference>
<sequence length="385" mass="40933">MALTVEPHVHTARRVPIARGAALPPIPAPRHRSGLVETVGTTIRDRGWWVAPGALAGAGIGSTWSRPRVGAATGAVAAGVAATSVAAIGPRTPVARVRPAADPEVRSAERLRVVEFNVHGGMGGSGEFFATPAKLDRLAQAIADLDPDIVLLQELDRFALRSTLSDTMRALARRLHPTGAVMTVNAEKIYGRQEGPGILTFHGIVLTDARNLRVGDAFGDDWARRARSALAAWADAAGSRWGLRRRWFPTTTEHQPRGATDAMALTPGGTAVRIVSGHFSSPHDGVDEVARQVAPVLDSVRLWPGPTIVGADFNTQRGSREYEAETRFAATVGLRDVGAGTRSTSDRVLASEHFSVHEAVVVDRPEGARAVSDHSPVVIDLDLRP</sequence>
<protein>
    <submittedName>
        <fullName evidence="2">Endonuclease/exonuclease/phosphatase family protein</fullName>
    </submittedName>
</protein>
<evidence type="ECO:0000313" key="2">
    <source>
        <dbReference type="EMBL" id="MFD0927436.1"/>
    </source>
</evidence>
<dbReference type="PANTHER" id="PTHR14859:SF15">
    <property type="entry name" value="ENDONUCLEASE_EXONUCLEASE_PHOSPHATASE DOMAIN-CONTAINING PROTEIN"/>
    <property type="match status" value="1"/>
</dbReference>
<dbReference type="Proteomes" id="UP001597068">
    <property type="component" value="Unassembled WGS sequence"/>
</dbReference>
<comment type="caution">
    <text evidence="2">The sequence shown here is derived from an EMBL/GenBank/DDBJ whole genome shotgun (WGS) entry which is preliminary data.</text>
</comment>
<keyword evidence="2" id="KW-0255">Endonuclease</keyword>
<dbReference type="Pfam" id="PF03372">
    <property type="entry name" value="Exo_endo_phos"/>
    <property type="match status" value="1"/>
</dbReference>
<keyword evidence="2" id="KW-0540">Nuclease</keyword>
<evidence type="ECO:0000259" key="1">
    <source>
        <dbReference type="Pfam" id="PF03372"/>
    </source>
</evidence>
<dbReference type="RefSeq" id="WP_253649007.1">
    <property type="nucleotide sequence ID" value="NZ_BAAAMO010000007.1"/>
</dbReference>
<dbReference type="InterPro" id="IPR036691">
    <property type="entry name" value="Endo/exonu/phosph_ase_sf"/>
</dbReference>
<dbReference type="GO" id="GO:0004519">
    <property type="term" value="F:endonuclease activity"/>
    <property type="evidence" value="ECO:0007669"/>
    <property type="project" value="UniProtKB-KW"/>
</dbReference>
<dbReference type="PANTHER" id="PTHR14859">
    <property type="entry name" value="CALCOFLUOR WHITE HYPERSENSITIVE PROTEIN PRECURSOR"/>
    <property type="match status" value="1"/>
</dbReference>
<dbReference type="Gene3D" id="3.60.10.10">
    <property type="entry name" value="Endonuclease/exonuclease/phosphatase"/>
    <property type="match status" value="1"/>
</dbReference>
<feature type="domain" description="Endonuclease/exonuclease/phosphatase" evidence="1">
    <location>
        <begin position="116"/>
        <end position="374"/>
    </location>
</feature>
<keyword evidence="3" id="KW-1185">Reference proteome</keyword>
<accession>A0ABW3GAA9</accession>
<dbReference type="SUPFAM" id="SSF56219">
    <property type="entry name" value="DNase I-like"/>
    <property type="match status" value="1"/>
</dbReference>
<evidence type="ECO:0000313" key="3">
    <source>
        <dbReference type="Proteomes" id="UP001597068"/>
    </source>
</evidence>
<organism evidence="2 3">
    <name type="scientific">Williamsia deligens</name>
    <dbReference type="NCBI Taxonomy" id="321325"/>
    <lineage>
        <taxon>Bacteria</taxon>
        <taxon>Bacillati</taxon>
        <taxon>Actinomycetota</taxon>
        <taxon>Actinomycetes</taxon>
        <taxon>Mycobacteriales</taxon>
        <taxon>Nocardiaceae</taxon>
        <taxon>Williamsia</taxon>
    </lineage>
</organism>
<reference evidence="3" key="1">
    <citation type="journal article" date="2019" name="Int. J. Syst. Evol. Microbiol.">
        <title>The Global Catalogue of Microorganisms (GCM) 10K type strain sequencing project: providing services to taxonomists for standard genome sequencing and annotation.</title>
        <authorList>
            <consortium name="The Broad Institute Genomics Platform"/>
            <consortium name="The Broad Institute Genome Sequencing Center for Infectious Disease"/>
            <person name="Wu L."/>
            <person name="Ma J."/>
        </authorList>
    </citation>
    <scope>NUCLEOTIDE SEQUENCE [LARGE SCALE GENOMIC DNA]</scope>
    <source>
        <strain evidence="3">CCUG 50873</strain>
    </source>
</reference>
<proteinExistence type="predicted"/>
<gene>
    <name evidence="2" type="ORF">ACFQ04_16980</name>
</gene>
<dbReference type="InterPro" id="IPR005135">
    <property type="entry name" value="Endo/exonuclease/phosphatase"/>
</dbReference>
<dbReference type="EMBL" id="JBHTIL010000006">
    <property type="protein sequence ID" value="MFD0927436.1"/>
    <property type="molecule type" value="Genomic_DNA"/>
</dbReference>
<name>A0ABW3GAA9_9NOCA</name>